<dbReference type="AlphaFoldDB" id="A0AAN9VK62"/>
<evidence type="ECO:0000256" key="4">
    <source>
        <dbReference type="ARBA" id="ARBA00023295"/>
    </source>
</evidence>
<keyword evidence="7" id="KW-0812">Transmembrane</keyword>
<evidence type="ECO:0000256" key="2">
    <source>
        <dbReference type="ARBA" id="ARBA00022801"/>
    </source>
</evidence>
<organism evidence="9 10">
    <name type="scientific">Gryllus longicercus</name>
    <dbReference type="NCBI Taxonomy" id="2509291"/>
    <lineage>
        <taxon>Eukaryota</taxon>
        <taxon>Metazoa</taxon>
        <taxon>Ecdysozoa</taxon>
        <taxon>Arthropoda</taxon>
        <taxon>Hexapoda</taxon>
        <taxon>Insecta</taxon>
        <taxon>Pterygota</taxon>
        <taxon>Neoptera</taxon>
        <taxon>Polyneoptera</taxon>
        <taxon>Orthoptera</taxon>
        <taxon>Ensifera</taxon>
        <taxon>Gryllidea</taxon>
        <taxon>Grylloidea</taxon>
        <taxon>Gryllidae</taxon>
        <taxon>Gryllinae</taxon>
        <taxon>Gryllus</taxon>
    </lineage>
</organism>
<gene>
    <name evidence="9" type="ORF">R5R35_014443</name>
</gene>
<dbReference type="Pfam" id="PF00704">
    <property type="entry name" value="Glyco_hydro_18"/>
    <property type="match status" value="1"/>
</dbReference>
<evidence type="ECO:0000256" key="6">
    <source>
        <dbReference type="RuleBase" id="RU004453"/>
    </source>
</evidence>
<name>A0AAN9VK62_9ORTH</name>
<dbReference type="GO" id="GO:0006032">
    <property type="term" value="P:chitin catabolic process"/>
    <property type="evidence" value="ECO:0007669"/>
    <property type="project" value="TreeGrafter"/>
</dbReference>
<feature type="transmembrane region" description="Helical" evidence="7">
    <location>
        <begin position="29"/>
        <end position="53"/>
    </location>
</feature>
<dbReference type="GO" id="GO:0008061">
    <property type="term" value="F:chitin binding"/>
    <property type="evidence" value="ECO:0007669"/>
    <property type="project" value="InterPro"/>
</dbReference>
<dbReference type="PROSITE" id="PS51910">
    <property type="entry name" value="GH18_2"/>
    <property type="match status" value="1"/>
</dbReference>
<proteinExistence type="inferred from homology"/>
<dbReference type="InterPro" id="IPR017853">
    <property type="entry name" value="GH"/>
</dbReference>
<keyword evidence="7" id="KW-1133">Transmembrane helix</keyword>
<dbReference type="InterPro" id="IPR050314">
    <property type="entry name" value="Glycosyl_Hydrlase_18"/>
</dbReference>
<dbReference type="PROSITE" id="PS01095">
    <property type="entry name" value="GH18_1"/>
    <property type="match status" value="1"/>
</dbReference>
<protein>
    <recommendedName>
        <fullName evidence="8">GH18 domain-containing protein</fullName>
    </recommendedName>
</protein>
<dbReference type="FunFam" id="3.10.50.10:FF:000003">
    <property type="entry name" value="Class V chitinase CHIT5b"/>
    <property type="match status" value="1"/>
</dbReference>
<evidence type="ECO:0000256" key="7">
    <source>
        <dbReference type="SAM" id="Phobius"/>
    </source>
</evidence>
<keyword evidence="10" id="KW-1185">Reference proteome</keyword>
<dbReference type="Gene3D" id="3.10.50.10">
    <property type="match status" value="1"/>
</dbReference>
<sequence length="472" mass="53553">MSSTRPPLQAKYELLLENNGSSSTTKKNILVAVITVGALLMTCITAYVSWWLLQPVIEADFLHMNVPETVPMTLHMLKHRAKCYEKAFLQLNSSKIDPIIHVPARSPVPSSSPRVLKLVCYYSFPYKDDLKPERIDPGLCTHINIASLAVTNKSLSEITPEISKVIKEVVALKTQKPLLKVLLCIGGYSAPGGFNDMVKKHEDRKRFIRQVLQVLKDYSLDGVDLDWEFPSWPEEDKQEKIDFNVLLREFREAFEEEHKPFLLSVAVGSPGSIIDQSYDVEEMAKHVDYVNLMAYDYHFYVWYFPVTGANAPLFRRPGEKGFLATLNTNWSSWYWVQKGMPKEKIVVGVPTYGHSFRLVNADNHGWSAPVSDVGKLGSNGFVTYPEVCWFLTKEGAAHEYDMDSQVPYAYLGQEWVSYDDMRSIASKATYVANHFFAGVMVFSLNQDDYNGLCDGAPFVLTQQVRNVLFDQL</sequence>
<evidence type="ECO:0000256" key="1">
    <source>
        <dbReference type="ARBA" id="ARBA00022729"/>
    </source>
</evidence>
<keyword evidence="7" id="KW-0472">Membrane</keyword>
<dbReference type="PANTHER" id="PTHR11177:SF390">
    <property type="entry name" value="CHITINASE 11"/>
    <property type="match status" value="1"/>
</dbReference>
<evidence type="ECO:0000313" key="9">
    <source>
        <dbReference type="EMBL" id="KAK7792813.1"/>
    </source>
</evidence>
<keyword evidence="2 5" id="KW-0378">Hydrolase</keyword>
<dbReference type="GO" id="GO:0005576">
    <property type="term" value="C:extracellular region"/>
    <property type="evidence" value="ECO:0007669"/>
    <property type="project" value="TreeGrafter"/>
</dbReference>
<evidence type="ECO:0000256" key="5">
    <source>
        <dbReference type="RuleBase" id="RU000489"/>
    </source>
</evidence>
<dbReference type="GO" id="GO:0005975">
    <property type="term" value="P:carbohydrate metabolic process"/>
    <property type="evidence" value="ECO:0007669"/>
    <property type="project" value="InterPro"/>
</dbReference>
<evidence type="ECO:0000259" key="8">
    <source>
        <dbReference type="PROSITE" id="PS51910"/>
    </source>
</evidence>
<keyword evidence="3" id="KW-0325">Glycoprotein</keyword>
<evidence type="ECO:0000256" key="3">
    <source>
        <dbReference type="ARBA" id="ARBA00023180"/>
    </source>
</evidence>
<keyword evidence="4 5" id="KW-0326">Glycosidase</keyword>
<dbReference type="InterPro" id="IPR011583">
    <property type="entry name" value="Chitinase_II/V-like_cat"/>
</dbReference>
<comment type="similarity">
    <text evidence="6">Belongs to the glycosyl hydrolase 18 family.</text>
</comment>
<comment type="caution">
    <text evidence="9">The sequence shown here is derived from an EMBL/GenBank/DDBJ whole genome shotgun (WGS) entry which is preliminary data.</text>
</comment>
<accession>A0AAN9VK62</accession>
<dbReference type="Proteomes" id="UP001378592">
    <property type="component" value="Unassembled WGS sequence"/>
</dbReference>
<feature type="domain" description="GH18" evidence="8">
    <location>
        <begin position="116"/>
        <end position="471"/>
    </location>
</feature>
<dbReference type="EMBL" id="JAZDUA010000423">
    <property type="protein sequence ID" value="KAK7792813.1"/>
    <property type="molecule type" value="Genomic_DNA"/>
</dbReference>
<dbReference type="PANTHER" id="PTHR11177">
    <property type="entry name" value="CHITINASE"/>
    <property type="match status" value="1"/>
</dbReference>
<dbReference type="SUPFAM" id="SSF51445">
    <property type="entry name" value="(Trans)glycosidases"/>
    <property type="match status" value="1"/>
</dbReference>
<dbReference type="SMART" id="SM00636">
    <property type="entry name" value="Glyco_18"/>
    <property type="match status" value="1"/>
</dbReference>
<dbReference type="InterPro" id="IPR029070">
    <property type="entry name" value="Chitinase_insertion_sf"/>
</dbReference>
<dbReference type="SUPFAM" id="SSF54556">
    <property type="entry name" value="Chitinase insertion domain"/>
    <property type="match status" value="1"/>
</dbReference>
<dbReference type="InterPro" id="IPR001579">
    <property type="entry name" value="Glyco_hydro_18_chit_AS"/>
</dbReference>
<dbReference type="Gene3D" id="3.20.20.80">
    <property type="entry name" value="Glycosidases"/>
    <property type="match status" value="1"/>
</dbReference>
<reference evidence="9 10" key="1">
    <citation type="submission" date="2024-03" db="EMBL/GenBank/DDBJ databases">
        <title>The genome assembly and annotation of the cricket Gryllus longicercus Weissman &amp; Gray.</title>
        <authorList>
            <person name="Szrajer S."/>
            <person name="Gray D."/>
            <person name="Ylla G."/>
        </authorList>
    </citation>
    <scope>NUCLEOTIDE SEQUENCE [LARGE SCALE GENOMIC DNA]</scope>
    <source>
        <strain evidence="9">DAG 2021-001</strain>
        <tissue evidence="9">Whole body minus gut</tissue>
    </source>
</reference>
<evidence type="ECO:0000313" key="10">
    <source>
        <dbReference type="Proteomes" id="UP001378592"/>
    </source>
</evidence>
<dbReference type="GO" id="GO:0004568">
    <property type="term" value="F:chitinase activity"/>
    <property type="evidence" value="ECO:0007669"/>
    <property type="project" value="TreeGrafter"/>
</dbReference>
<keyword evidence="1" id="KW-0732">Signal</keyword>
<dbReference type="InterPro" id="IPR001223">
    <property type="entry name" value="Glyco_hydro18_cat"/>
</dbReference>